<evidence type="ECO:0000313" key="2">
    <source>
        <dbReference type="EMBL" id="SFF16274.1"/>
    </source>
</evidence>
<feature type="transmembrane region" description="Helical" evidence="1">
    <location>
        <begin position="84"/>
        <end position="105"/>
    </location>
</feature>
<sequence length="219" mass="25012">MTPSQRRLLIEKRQQGTLTEEENQQYLELMRTDSSFYDDVEMHAVLTEVVREDTDQSMWEAVGKARDKARRRSPVLVSVWRHPYAYAMAACLAVLLVGAWVSGFFNSSPSTPQLVKVEADYLFRADAGRPSDSSKGYAGGDMPIGKLPLKWIRDEQTTATAAYRYCQDTLTIFIRNDRDTLYLQDARLRYDPVTGSLSVERPNQILTIFRKCTSNPQPF</sequence>
<accession>A0A1I2GER0</accession>
<keyword evidence="1" id="KW-0472">Membrane</keyword>
<dbReference type="Proteomes" id="UP000198598">
    <property type="component" value="Unassembled WGS sequence"/>
</dbReference>
<gene>
    <name evidence="2" type="ORF">SAMN05216167_13210</name>
</gene>
<keyword evidence="3" id="KW-1185">Reference proteome</keyword>
<evidence type="ECO:0000313" key="3">
    <source>
        <dbReference type="Proteomes" id="UP000198598"/>
    </source>
</evidence>
<evidence type="ECO:0000256" key="1">
    <source>
        <dbReference type="SAM" id="Phobius"/>
    </source>
</evidence>
<dbReference type="RefSeq" id="WP_093834335.1">
    <property type="nucleotide sequence ID" value="NZ_FOLQ01000032.1"/>
</dbReference>
<protein>
    <submittedName>
        <fullName evidence="2">Uncharacterized protein</fullName>
    </submittedName>
</protein>
<proteinExistence type="predicted"/>
<organism evidence="2 3">
    <name type="scientific">Spirosoma endophyticum</name>
    <dbReference type="NCBI Taxonomy" id="662367"/>
    <lineage>
        <taxon>Bacteria</taxon>
        <taxon>Pseudomonadati</taxon>
        <taxon>Bacteroidota</taxon>
        <taxon>Cytophagia</taxon>
        <taxon>Cytophagales</taxon>
        <taxon>Cytophagaceae</taxon>
        <taxon>Spirosoma</taxon>
    </lineage>
</organism>
<dbReference type="AlphaFoldDB" id="A0A1I2GER0"/>
<reference evidence="2 3" key="1">
    <citation type="submission" date="2016-10" db="EMBL/GenBank/DDBJ databases">
        <authorList>
            <person name="de Groot N.N."/>
        </authorList>
    </citation>
    <scope>NUCLEOTIDE SEQUENCE [LARGE SCALE GENOMIC DNA]</scope>
    <source>
        <strain evidence="2 3">DSM 26130</strain>
    </source>
</reference>
<dbReference type="EMBL" id="FOLQ01000032">
    <property type="protein sequence ID" value="SFF16274.1"/>
    <property type="molecule type" value="Genomic_DNA"/>
</dbReference>
<dbReference type="OrthoDB" id="645896at2"/>
<keyword evidence="1" id="KW-1133">Transmembrane helix</keyword>
<dbReference type="STRING" id="662367.SAMN05216167_13210"/>
<keyword evidence="1" id="KW-0812">Transmembrane</keyword>
<name>A0A1I2GER0_9BACT</name>